<evidence type="ECO:0000256" key="4">
    <source>
        <dbReference type="ARBA" id="ARBA00022490"/>
    </source>
</evidence>
<evidence type="ECO:0000313" key="12">
    <source>
        <dbReference type="EMBL" id="KAK6617527.1"/>
    </source>
</evidence>
<evidence type="ECO:0000256" key="10">
    <source>
        <dbReference type="SAM" id="MobiDB-lite"/>
    </source>
</evidence>
<protein>
    <recommendedName>
        <fullName evidence="3">Dynactin subunit 1</fullName>
    </recommendedName>
</protein>
<feature type="coiled-coil region" evidence="9">
    <location>
        <begin position="318"/>
        <end position="597"/>
    </location>
</feature>
<reference evidence="12 13" key="1">
    <citation type="submission" date="2023-09" db="EMBL/GenBank/DDBJ databases">
        <title>Genomes of two closely related lineages of the louse Polyplax serrata with different host specificities.</title>
        <authorList>
            <person name="Martinu J."/>
            <person name="Tarabai H."/>
            <person name="Stefka J."/>
            <person name="Hypsa V."/>
        </authorList>
    </citation>
    <scope>NUCLEOTIDE SEQUENCE [LARGE SCALE GENOMIC DNA]</scope>
    <source>
        <strain evidence="12">98ZLc_SE</strain>
    </source>
</reference>
<dbReference type="Pfam" id="PF12455">
    <property type="entry name" value="Dynactin"/>
    <property type="match status" value="1"/>
</dbReference>
<dbReference type="PANTHER" id="PTHR18916:SF91">
    <property type="entry name" value="DYNACTIN SUBUNIT 1"/>
    <property type="match status" value="1"/>
</dbReference>
<evidence type="ECO:0000313" key="13">
    <source>
        <dbReference type="Proteomes" id="UP001359485"/>
    </source>
</evidence>
<feature type="coiled-coil region" evidence="9">
    <location>
        <begin position="998"/>
        <end position="1025"/>
    </location>
</feature>
<comment type="subcellular location">
    <subcellularLocation>
        <location evidence="1">Cytoplasm</location>
        <location evidence="1">Cytoskeleton</location>
    </subcellularLocation>
</comment>
<dbReference type="Gene3D" id="2.30.30.190">
    <property type="entry name" value="CAP Gly-rich-like domain"/>
    <property type="match status" value="1"/>
</dbReference>
<keyword evidence="4" id="KW-0963">Cytoplasm</keyword>
<dbReference type="InterPro" id="IPR022157">
    <property type="entry name" value="Dynactin"/>
</dbReference>
<accession>A0ABR1AFN5</accession>
<dbReference type="InterPro" id="IPR000938">
    <property type="entry name" value="CAP-Gly_domain"/>
</dbReference>
<dbReference type="Pfam" id="PF01302">
    <property type="entry name" value="CAP_GLY"/>
    <property type="match status" value="1"/>
</dbReference>
<evidence type="ECO:0000256" key="2">
    <source>
        <dbReference type="ARBA" id="ARBA00011010"/>
    </source>
</evidence>
<evidence type="ECO:0000256" key="3">
    <source>
        <dbReference type="ARBA" id="ARBA00016574"/>
    </source>
</evidence>
<keyword evidence="8" id="KW-0206">Cytoskeleton</keyword>
<evidence type="ECO:0000256" key="7">
    <source>
        <dbReference type="ARBA" id="ARBA00023054"/>
    </source>
</evidence>
<organism evidence="12 13">
    <name type="scientific">Polyplax serrata</name>
    <name type="common">Common mouse louse</name>
    <dbReference type="NCBI Taxonomy" id="468196"/>
    <lineage>
        <taxon>Eukaryota</taxon>
        <taxon>Metazoa</taxon>
        <taxon>Ecdysozoa</taxon>
        <taxon>Arthropoda</taxon>
        <taxon>Hexapoda</taxon>
        <taxon>Insecta</taxon>
        <taxon>Pterygota</taxon>
        <taxon>Neoptera</taxon>
        <taxon>Paraneoptera</taxon>
        <taxon>Psocodea</taxon>
        <taxon>Troctomorpha</taxon>
        <taxon>Phthiraptera</taxon>
        <taxon>Anoplura</taxon>
        <taxon>Polyplacidae</taxon>
        <taxon>Polyplax</taxon>
    </lineage>
</organism>
<dbReference type="PROSITE" id="PS00845">
    <property type="entry name" value="CAP_GLY_1"/>
    <property type="match status" value="1"/>
</dbReference>
<gene>
    <name evidence="12" type="ORF">RUM44_005115</name>
</gene>
<proteinExistence type="inferred from homology"/>
<comment type="similarity">
    <text evidence="2">Belongs to the dynactin 150 kDa subunit family.</text>
</comment>
<keyword evidence="13" id="KW-1185">Reference proteome</keyword>
<evidence type="ECO:0000259" key="11">
    <source>
        <dbReference type="PROSITE" id="PS50245"/>
    </source>
</evidence>
<sequence>MSDTLLRIGCRVNVPAKSVKGTVEYIGTTAFAQGKWVGINLDEPKGKNNGTVKDKQYFKCLENHGMFVRQNQLIVLDENDSPVLDLTEEAASKSKAATKLSSSRLSLSSVTSSPSREDLSASTQSLTSQATASKRASSFVEVFLVFDVFKSEILKEECSLTEFKTNCICFQKTPTSKLPKQIPSANKSSKGYAAQKQPIARRSLTHSKDDVSSTTEQTGFVETLKPQFTPGQMIVSPGQQQVTSGMQSNINTSTASTNTSALQQQIDALKEQLKDTNEKYETLKVKRMQDKEKLKDFDKIKIQLEQMLEFKSKIMESQASLQRDLQLAKKEARDAIEAKNLHAEEMSDLAETVEMATLDKEMAEEKAESLQLELQEVRDKLEEVTLDYETLKAELEGDGNSNSGEKGKTSYEFKQLEQQNARLRDTLVKMRDLVAHDKHEYQKLQKDLDQKKSEVAELSRTKEKLSSLVETLEEQIADLQEQVDAALGAEELVETLGNDKMTLQEKVSELEEEISDLEALKDTNDQLLEAQKEIDLELREELDMALNKIRETMREKDAALENLNDCQHTIQKFRELVAKLQEQLQDLQGKLDEEAKKHVGVPDMLDFQKVFTETKAHKRAIDLELRQIELSQKEKHVQLLTAFMPESFLNRGGDHDAILLLLLFPRLLNKCDIIISQINYKFQKVENINKESVIKEDGVVQYASRCRLSYFLYRCQMTLHQFVHGLDTCSAETLQKAGGKYMEMVAQEKIIDSYIESVKRDQLDENVVTEPLEKFIAYVDAMRGILLTAEPERIHQSFCVKDATLALSCACESILTDCLAVQAMYSENESSGEVILIFQFVAASIEHCLAQLKSIRRKIPNAEPNLNIPNNLISNLINTSQNMVKLVKTIYDVSKQCRQFILLQGEGAKGMESTKLGEIFQTSVDKNLESDDIAGVDSVKKEITKTVKIISEFNDVVDETDYELLDSSKTKLPEKPIVIRATVVKKELDETKILAKKLEGKEMDIKELKLALKAKQEELSEMCIRKDLVEKKLFNINKDHDSETVKLKAELESVITESKKKEKEFELTMDHLSKDIEELEEERDKLREKLKIQNKKQSGDAIVKTDSTISKLSSHPKNSWASGNGDCLQNQVNQLKNSLKEMSLTCFKLQNEVNRRNLNDLPSIPVFEKSNSSIKYSKKALNELWNEGQELQKTVMNNLVFEIPDFTKVKPGEKVDPNAFFSKQFRRKKEIQDRINNFSMRVNKEIVKISTGGHIETSLAVFPTPEINKALTETKPLTIGELTIPSTEKEPMNVPVVVNLNTLRIIQNKISALL</sequence>
<feature type="coiled-coil region" evidence="9">
    <location>
        <begin position="259"/>
        <end position="293"/>
    </location>
</feature>
<dbReference type="PROSITE" id="PS50245">
    <property type="entry name" value="CAP_GLY_2"/>
    <property type="match status" value="1"/>
</dbReference>
<keyword evidence="6" id="KW-0243">Dynein</keyword>
<evidence type="ECO:0000256" key="1">
    <source>
        <dbReference type="ARBA" id="ARBA00004245"/>
    </source>
</evidence>
<keyword evidence="5" id="KW-0493">Microtubule</keyword>
<dbReference type="InterPro" id="IPR036859">
    <property type="entry name" value="CAP-Gly_dom_sf"/>
</dbReference>
<name>A0ABR1AFN5_POLSC</name>
<dbReference type="SMART" id="SM01052">
    <property type="entry name" value="CAP_GLY"/>
    <property type="match status" value="1"/>
</dbReference>
<feature type="region of interest" description="Disordered" evidence="10">
    <location>
        <begin position="179"/>
        <end position="216"/>
    </location>
</feature>
<feature type="domain" description="CAP-Gly" evidence="11">
    <location>
        <begin position="27"/>
        <end position="69"/>
    </location>
</feature>
<feature type="compositionally biased region" description="Polar residues" evidence="10">
    <location>
        <begin position="179"/>
        <end position="189"/>
    </location>
</feature>
<dbReference type="Proteomes" id="UP001359485">
    <property type="component" value="Unassembled WGS sequence"/>
</dbReference>
<evidence type="ECO:0000256" key="5">
    <source>
        <dbReference type="ARBA" id="ARBA00022701"/>
    </source>
</evidence>
<dbReference type="SUPFAM" id="SSF74924">
    <property type="entry name" value="Cap-Gly domain"/>
    <property type="match status" value="1"/>
</dbReference>
<evidence type="ECO:0000256" key="6">
    <source>
        <dbReference type="ARBA" id="ARBA00023017"/>
    </source>
</evidence>
<keyword evidence="7 9" id="KW-0175">Coiled coil</keyword>
<dbReference type="EMBL" id="JAWJWF010000051">
    <property type="protein sequence ID" value="KAK6617527.1"/>
    <property type="molecule type" value="Genomic_DNA"/>
</dbReference>
<evidence type="ECO:0000256" key="8">
    <source>
        <dbReference type="ARBA" id="ARBA00023212"/>
    </source>
</evidence>
<feature type="coiled-coil region" evidence="9">
    <location>
        <begin position="1062"/>
        <end position="1096"/>
    </location>
</feature>
<comment type="caution">
    <text evidence="12">The sequence shown here is derived from an EMBL/GenBank/DDBJ whole genome shotgun (WGS) entry which is preliminary data.</text>
</comment>
<evidence type="ECO:0000256" key="9">
    <source>
        <dbReference type="SAM" id="Coils"/>
    </source>
</evidence>
<dbReference type="PANTHER" id="PTHR18916">
    <property type="entry name" value="DYNACTIN 1-RELATED MICROTUBULE-BINDING"/>
    <property type="match status" value="1"/>
</dbReference>